<comment type="function">
    <text evidence="6">Part of the Tol-Pal system, which plays a role in outer membrane invagination during cell division and is important for maintaining outer membrane integrity.</text>
</comment>
<feature type="chain" id="PRO_5016285190" description="Peptidoglycan-associated lipoprotein" evidence="7">
    <location>
        <begin position="22"/>
        <end position="171"/>
    </location>
</feature>
<evidence type="ECO:0000256" key="3">
    <source>
        <dbReference type="ARBA" id="ARBA00023139"/>
    </source>
</evidence>
<keyword evidence="5 6" id="KW-0449">Lipoprotein</keyword>
<dbReference type="InterPro" id="IPR006665">
    <property type="entry name" value="OmpA-like"/>
</dbReference>
<dbReference type="InterPro" id="IPR050330">
    <property type="entry name" value="Bact_OuterMem_StrucFunc"/>
</dbReference>
<comment type="subcellular location">
    <subcellularLocation>
        <location evidence="6">Cell outer membrane</location>
        <topology evidence="6">Lipid-anchor</topology>
    </subcellularLocation>
</comment>
<dbReference type="Pfam" id="PF00691">
    <property type="entry name" value="OmpA"/>
    <property type="match status" value="1"/>
</dbReference>
<reference evidence="9 10" key="1">
    <citation type="submission" date="2018-04" db="EMBL/GenBank/DDBJ databases">
        <title>Genomic Encyclopedia of Type Strains, Phase IV (KMG-IV): sequencing the most valuable type-strain genomes for metagenomic binning, comparative biology and taxonomic classification.</title>
        <authorList>
            <person name="Goeker M."/>
        </authorList>
    </citation>
    <scope>NUCLEOTIDE SEQUENCE [LARGE SCALE GENOMIC DNA]</scope>
    <source>
        <strain evidence="9 10">DSM 104150</strain>
    </source>
</reference>
<evidence type="ECO:0000313" key="10">
    <source>
        <dbReference type="Proteomes" id="UP000248330"/>
    </source>
</evidence>
<dbReference type="HAMAP" id="MF_02204">
    <property type="entry name" value="Pal"/>
    <property type="match status" value="1"/>
</dbReference>
<feature type="signal peptide" evidence="7">
    <location>
        <begin position="1"/>
        <end position="21"/>
    </location>
</feature>
<comment type="similarity">
    <text evidence="6">Belongs to the Pal lipoprotein family.</text>
</comment>
<evidence type="ECO:0000259" key="8">
    <source>
        <dbReference type="PROSITE" id="PS51123"/>
    </source>
</evidence>
<protein>
    <recommendedName>
        <fullName evidence="6">Peptidoglycan-associated lipoprotein</fullName>
        <shortName evidence="6">PAL</shortName>
    </recommendedName>
</protein>
<evidence type="ECO:0000256" key="4">
    <source>
        <dbReference type="ARBA" id="ARBA00023237"/>
    </source>
</evidence>
<sequence>MANKGLVLSVLLIGAALSGCASTRDRQDAAEATYGGGNAYAPAPVDGGVSLSAGNSAVGLPAGVHDATIYFAYDSDMIDAGGRNKIAAWARYLTANPSATVRLEGHADERGTSEYNQALGERRALAVRDALAAAGVAEMQMSTLSYGESRPAVQGLDERAFAQNRRVEVVR</sequence>
<dbReference type="Proteomes" id="UP000248330">
    <property type="component" value="Unassembled WGS sequence"/>
</dbReference>
<gene>
    <name evidence="6" type="primary">pal</name>
    <name evidence="9" type="ORF">C8D93_102221</name>
</gene>
<evidence type="ECO:0000313" key="9">
    <source>
        <dbReference type="EMBL" id="PXV70369.1"/>
    </source>
</evidence>
<organism evidence="9 10">
    <name type="scientific">Sinimarinibacterium flocculans</name>
    <dbReference type="NCBI Taxonomy" id="985250"/>
    <lineage>
        <taxon>Bacteria</taxon>
        <taxon>Pseudomonadati</taxon>
        <taxon>Pseudomonadota</taxon>
        <taxon>Gammaproteobacteria</taxon>
        <taxon>Nevskiales</taxon>
        <taxon>Nevskiaceae</taxon>
        <taxon>Sinimarinibacterium</taxon>
    </lineage>
</organism>
<keyword evidence="6" id="KW-0132">Cell division</keyword>
<accession>A0A318EHV6</accession>
<dbReference type="CDD" id="cd07185">
    <property type="entry name" value="OmpA_C-like"/>
    <property type="match status" value="1"/>
</dbReference>
<comment type="subunit">
    <text evidence="6">The Tol-Pal system is composed of five core proteins: the inner membrane proteins TolA, TolQ and TolR, the periplasmic protein TolB and the outer membrane protein Pal. They form a network linking the inner and outer membranes and the peptidoglycan layer.</text>
</comment>
<dbReference type="InterPro" id="IPR039001">
    <property type="entry name" value="Pal"/>
</dbReference>
<dbReference type="EMBL" id="QICN01000002">
    <property type="protein sequence ID" value="PXV70369.1"/>
    <property type="molecule type" value="Genomic_DNA"/>
</dbReference>
<dbReference type="PROSITE" id="PS51123">
    <property type="entry name" value="OMPA_2"/>
    <property type="match status" value="1"/>
</dbReference>
<dbReference type="InterPro" id="IPR006664">
    <property type="entry name" value="OMP_bac"/>
</dbReference>
<dbReference type="PANTHER" id="PTHR30329:SF21">
    <property type="entry name" value="LIPOPROTEIN YIAD-RELATED"/>
    <property type="match status" value="1"/>
</dbReference>
<name>A0A318EHV6_9GAMM</name>
<keyword evidence="10" id="KW-1185">Reference proteome</keyword>
<dbReference type="PROSITE" id="PS51257">
    <property type="entry name" value="PROKAR_LIPOPROTEIN"/>
    <property type="match status" value="1"/>
</dbReference>
<dbReference type="GO" id="GO:0051301">
    <property type="term" value="P:cell division"/>
    <property type="evidence" value="ECO:0007669"/>
    <property type="project" value="UniProtKB-UniRule"/>
</dbReference>
<dbReference type="Gene3D" id="3.30.1330.60">
    <property type="entry name" value="OmpA-like domain"/>
    <property type="match status" value="1"/>
</dbReference>
<dbReference type="AlphaFoldDB" id="A0A318EHV6"/>
<dbReference type="SUPFAM" id="SSF103088">
    <property type="entry name" value="OmpA-like"/>
    <property type="match status" value="1"/>
</dbReference>
<evidence type="ECO:0000256" key="1">
    <source>
        <dbReference type="ARBA" id="ARBA00022729"/>
    </source>
</evidence>
<keyword evidence="3 6" id="KW-0564">Palmitate</keyword>
<dbReference type="RefSeq" id="WP_110264038.1">
    <property type="nucleotide sequence ID" value="NZ_CAKZQT010000038.1"/>
</dbReference>
<dbReference type="GO" id="GO:0009279">
    <property type="term" value="C:cell outer membrane"/>
    <property type="evidence" value="ECO:0007669"/>
    <property type="project" value="UniProtKB-SubCell"/>
</dbReference>
<keyword evidence="4 6" id="KW-0998">Cell outer membrane</keyword>
<evidence type="ECO:0000256" key="6">
    <source>
        <dbReference type="HAMAP-Rule" id="MF_02204"/>
    </source>
</evidence>
<evidence type="ECO:0000256" key="5">
    <source>
        <dbReference type="ARBA" id="ARBA00023288"/>
    </source>
</evidence>
<keyword evidence="6" id="KW-0131">Cell cycle</keyword>
<feature type="domain" description="OmpA-like" evidence="8">
    <location>
        <begin position="58"/>
        <end position="171"/>
    </location>
</feature>
<keyword evidence="2 6" id="KW-0472">Membrane</keyword>
<dbReference type="PROSITE" id="PS01068">
    <property type="entry name" value="OMPA_1"/>
    <property type="match status" value="1"/>
</dbReference>
<dbReference type="InterPro" id="IPR036737">
    <property type="entry name" value="OmpA-like_sf"/>
</dbReference>
<dbReference type="PANTHER" id="PTHR30329">
    <property type="entry name" value="STATOR ELEMENT OF FLAGELLAR MOTOR COMPLEX"/>
    <property type="match status" value="1"/>
</dbReference>
<keyword evidence="1 6" id="KW-0732">Signal</keyword>
<evidence type="ECO:0000256" key="2">
    <source>
        <dbReference type="ARBA" id="ARBA00023136"/>
    </source>
</evidence>
<dbReference type="OrthoDB" id="9809164at2"/>
<proteinExistence type="inferred from homology"/>
<evidence type="ECO:0000256" key="7">
    <source>
        <dbReference type="SAM" id="SignalP"/>
    </source>
</evidence>
<dbReference type="InterPro" id="IPR006690">
    <property type="entry name" value="OMPA-like_CS"/>
</dbReference>
<dbReference type="PRINTS" id="PR01021">
    <property type="entry name" value="OMPADOMAIN"/>
</dbReference>
<comment type="caution">
    <text evidence="9">The sequence shown here is derived from an EMBL/GenBank/DDBJ whole genome shotgun (WGS) entry which is preliminary data.</text>
</comment>